<evidence type="ECO:0000313" key="2">
    <source>
        <dbReference type="Proteomes" id="UP000606396"/>
    </source>
</evidence>
<evidence type="ECO:0000313" key="1">
    <source>
        <dbReference type="EMBL" id="MBD2610715.1"/>
    </source>
</evidence>
<sequence length="45" mass="5061">MIMAQIENQIRYVKSKNISRPARVCVTSSSRTKFSSLTALAIRFG</sequence>
<dbReference type="EMBL" id="JACJTC010000003">
    <property type="protein sequence ID" value="MBD2610715.1"/>
    <property type="molecule type" value="Genomic_DNA"/>
</dbReference>
<dbReference type="Proteomes" id="UP000606396">
    <property type="component" value="Unassembled WGS sequence"/>
</dbReference>
<organism evidence="1 2">
    <name type="scientific">Nostoc punctiforme FACHB-252</name>
    <dbReference type="NCBI Taxonomy" id="1357509"/>
    <lineage>
        <taxon>Bacteria</taxon>
        <taxon>Bacillati</taxon>
        <taxon>Cyanobacteriota</taxon>
        <taxon>Cyanophyceae</taxon>
        <taxon>Nostocales</taxon>
        <taxon>Nostocaceae</taxon>
        <taxon>Nostoc</taxon>
    </lineage>
</organism>
<keyword evidence="2" id="KW-1185">Reference proteome</keyword>
<reference evidence="1 2" key="1">
    <citation type="journal article" date="2020" name="ISME J.">
        <title>Comparative genomics reveals insights into cyanobacterial evolution and habitat adaptation.</title>
        <authorList>
            <person name="Chen M.Y."/>
            <person name="Teng W.K."/>
            <person name="Zhao L."/>
            <person name="Hu C.X."/>
            <person name="Zhou Y.K."/>
            <person name="Han B.P."/>
            <person name="Song L.R."/>
            <person name="Shu W.S."/>
        </authorList>
    </citation>
    <scope>NUCLEOTIDE SEQUENCE [LARGE SCALE GENOMIC DNA]</scope>
    <source>
        <strain evidence="1 2">FACHB-252</strain>
    </source>
</reference>
<dbReference type="RefSeq" id="WP_190948622.1">
    <property type="nucleotide sequence ID" value="NZ_JACJTC010000003.1"/>
</dbReference>
<gene>
    <name evidence="1" type="ORF">H6G94_05410</name>
</gene>
<proteinExistence type="predicted"/>
<name>A0ABR8H667_NOSPU</name>
<comment type="caution">
    <text evidence="1">The sequence shown here is derived from an EMBL/GenBank/DDBJ whole genome shotgun (WGS) entry which is preliminary data.</text>
</comment>
<accession>A0ABR8H667</accession>
<protein>
    <submittedName>
        <fullName evidence="1">Uncharacterized protein</fullName>
    </submittedName>
</protein>